<dbReference type="EMBL" id="CAUYUJ010013225">
    <property type="protein sequence ID" value="CAK0835830.1"/>
    <property type="molecule type" value="Genomic_DNA"/>
</dbReference>
<organism evidence="2 3">
    <name type="scientific">Prorocentrum cordatum</name>
    <dbReference type="NCBI Taxonomy" id="2364126"/>
    <lineage>
        <taxon>Eukaryota</taxon>
        <taxon>Sar</taxon>
        <taxon>Alveolata</taxon>
        <taxon>Dinophyceae</taxon>
        <taxon>Prorocentrales</taxon>
        <taxon>Prorocentraceae</taxon>
        <taxon>Prorocentrum</taxon>
    </lineage>
</organism>
<feature type="region of interest" description="Disordered" evidence="1">
    <location>
        <begin position="417"/>
        <end position="562"/>
    </location>
</feature>
<comment type="caution">
    <text evidence="2">The sequence shown here is derived from an EMBL/GenBank/DDBJ whole genome shotgun (WGS) entry which is preliminary data.</text>
</comment>
<accession>A0ABN9STV8</accession>
<feature type="compositionally biased region" description="Low complexity" evidence="1">
    <location>
        <begin position="1"/>
        <end position="12"/>
    </location>
</feature>
<proteinExistence type="predicted"/>
<feature type="compositionally biased region" description="Pro residues" evidence="1">
    <location>
        <begin position="446"/>
        <end position="463"/>
    </location>
</feature>
<feature type="compositionally biased region" description="Low complexity" evidence="1">
    <location>
        <begin position="483"/>
        <end position="496"/>
    </location>
</feature>
<feature type="region of interest" description="Disordered" evidence="1">
    <location>
        <begin position="1"/>
        <end position="90"/>
    </location>
</feature>
<evidence type="ECO:0000256" key="1">
    <source>
        <dbReference type="SAM" id="MobiDB-lite"/>
    </source>
</evidence>
<dbReference type="InterPro" id="IPR035979">
    <property type="entry name" value="RBD_domain_sf"/>
</dbReference>
<reference evidence="2" key="1">
    <citation type="submission" date="2023-10" db="EMBL/GenBank/DDBJ databases">
        <authorList>
            <person name="Chen Y."/>
            <person name="Shah S."/>
            <person name="Dougan E. K."/>
            <person name="Thang M."/>
            <person name="Chan C."/>
        </authorList>
    </citation>
    <scope>NUCLEOTIDE SEQUENCE [LARGE SCALE GENOMIC DNA]</scope>
</reference>
<feature type="compositionally biased region" description="Basic and acidic residues" evidence="1">
    <location>
        <begin position="501"/>
        <end position="513"/>
    </location>
</feature>
<dbReference type="Proteomes" id="UP001189429">
    <property type="component" value="Unassembled WGS sequence"/>
</dbReference>
<dbReference type="SUPFAM" id="SSF54928">
    <property type="entry name" value="RNA-binding domain, RBD"/>
    <property type="match status" value="1"/>
</dbReference>
<feature type="compositionally biased region" description="Polar residues" evidence="1">
    <location>
        <begin position="198"/>
        <end position="209"/>
    </location>
</feature>
<dbReference type="Gene3D" id="3.30.70.330">
    <property type="match status" value="1"/>
</dbReference>
<dbReference type="InterPro" id="IPR012677">
    <property type="entry name" value="Nucleotide-bd_a/b_plait_sf"/>
</dbReference>
<feature type="compositionally biased region" description="Low complexity" evidence="1">
    <location>
        <begin position="514"/>
        <end position="523"/>
    </location>
</feature>
<protein>
    <recommendedName>
        <fullName evidence="4">RRM domain-containing protein</fullName>
    </recommendedName>
</protein>
<evidence type="ECO:0000313" key="3">
    <source>
        <dbReference type="Proteomes" id="UP001189429"/>
    </source>
</evidence>
<feature type="compositionally biased region" description="Low complexity" evidence="1">
    <location>
        <begin position="531"/>
        <end position="540"/>
    </location>
</feature>
<evidence type="ECO:0008006" key="4">
    <source>
        <dbReference type="Google" id="ProtNLM"/>
    </source>
</evidence>
<name>A0ABN9STV8_9DINO</name>
<gene>
    <name evidence="2" type="ORF">PCOR1329_LOCUS32519</name>
</gene>
<feature type="compositionally biased region" description="Low complexity" evidence="1">
    <location>
        <begin position="34"/>
        <end position="51"/>
    </location>
</feature>
<feature type="region of interest" description="Disordered" evidence="1">
    <location>
        <begin position="160"/>
        <end position="209"/>
    </location>
</feature>
<sequence>MASAAAGGAPAPRGRPPSDVGDEESEVPAARVLSAPASTGSGAASPATAAAVRRSRTKQRLAEMLGSSAVFPTSTGAAPSGPPGRACGVLSTEPVASQDMAAVPVRKAISGPAPSDPAAARSFRAKGRIARLLEQDAEGPRYVCGLRLELDLMERSSRIGSKNSVGDMSTEGDDEISMSRTWSKGSAGEDNMSRVWSKGSTGEDNMSRTWSKNSAIPFFGRSPTWSVASDPSPRAAPEGLNRFGMPLDMVTESESPTASNDLSESFRGPFGQGALAPGLMNVGQVRASESPTASNDLSESFRGPFGQGALAPGLMNVGQVRASESPTASNDLSESFRGSFGQDAPAPGLMLVGQVRAEALVSPPWTHAVWQDRRPSSTFALSSQPELCVYGCPPPAARPTGCGGLASQQQTRQGFWWADVSPTPPPSQDCGHGPVAPASCGASRPPRGPAAPAPPGVRPPRPPAVLQASARPCGPCCEPPAPLSAARSAPAAASARGSRKACNDQHPPSEQRQRQPQQAAAQSQKREEARQQQQQQKQQQPTLAAVAGVAQRPAGEEGSAGTMRDQLRVLKDQERNCVILARRIQYLGFSASTQLENHFKAFGPVKDVLVPQSHVKNRQAAVRQRPAHLGFVVMASAAGAEAAFEAGTEHVIGGATIILEHFDETRWKAGSDEQHVRS</sequence>
<keyword evidence="3" id="KW-1185">Reference proteome</keyword>
<evidence type="ECO:0000313" key="2">
    <source>
        <dbReference type="EMBL" id="CAK0835830.1"/>
    </source>
</evidence>